<gene>
    <name evidence="7" type="ORF">BGCPKDLD_3758</name>
</gene>
<dbReference type="EMBL" id="BPRE01000013">
    <property type="protein sequence ID" value="GJE77155.1"/>
    <property type="molecule type" value="Genomic_DNA"/>
</dbReference>
<dbReference type="InterPro" id="IPR050557">
    <property type="entry name" value="RTX_toxin/Mannuronan_C5-epim"/>
</dbReference>
<comment type="caution">
    <text evidence="7">The sequence shown here is derived from an EMBL/GenBank/DDBJ whole genome shotgun (WGS) entry which is preliminary data.</text>
</comment>
<protein>
    <recommendedName>
        <fullName evidence="6">Peptidase M10 serralysin C-terminal domain-containing protein</fullName>
    </recommendedName>
</protein>
<accession>A0ABQ4UZ98</accession>
<evidence type="ECO:0000259" key="6">
    <source>
        <dbReference type="Pfam" id="PF08548"/>
    </source>
</evidence>
<keyword evidence="3" id="KW-0964">Secreted</keyword>
<organism evidence="7 8">
    <name type="scientific">Methylorubrum suomiense</name>
    <dbReference type="NCBI Taxonomy" id="144191"/>
    <lineage>
        <taxon>Bacteria</taxon>
        <taxon>Pseudomonadati</taxon>
        <taxon>Pseudomonadota</taxon>
        <taxon>Alphaproteobacteria</taxon>
        <taxon>Hyphomicrobiales</taxon>
        <taxon>Methylobacteriaceae</taxon>
        <taxon>Methylorubrum</taxon>
    </lineage>
</organism>
<evidence type="ECO:0000256" key="1">
    <source>
        <dbReference type="ARBA" id="ARBA00001913"/>
    </source>
</evidence>
<evidence type="ECO:0000313" key="7">
    <source>
        <dbReference type="EMBL" id="GJE77155.1"/>
    </source>
</evidence>
<dbReference type="InterPro" id="IPR011049">
    <property type="entry name" value="Serralysin-like_metalloprot_C"/>
</dbReference>
<keyword evidence="4" id="KW-0677">Repeat</keyword>
<dbReference type="PRINTS" id="PR00313">
    <property type="entry name" value="CABNDNGRPT"/>
</dbReference>
<proteinExistence type="predicted"/>
<dbReference type="Gene3D" id="2.150.10.10">
    <property type="entry name" value="Serralysin-like metalloprotease, C-terminal"/>
    <property type="match status" value="2"/>
</dbReference>
<keyword evidence="8" id="KW-1185">Reference proteome</keyword>
<dbReference type="PROSITE" id="PS00330">
    <property type="entry name" value="HEMOLYSIN_CALCIUM"/>
    <property type="match status" value="2"/>
</dbReference>
<reference evidence="7" key="2">
    <citation type="submission" date="2021-08" db="EMBL/GenBank/DDBJ databases">
        <authorList>
            <person name="Tani A."/>
            <person name="Ola A."/>
            <person name="Ogura Y."/>
            <person name="Katsura K."/>
            <person name="Hayashi T."/>
        </authorList>
    </citation>
    <scope>NUCLEOTIDE SEQUENCE</scope>
    <source>
        <strain evidence="7">DSM 14458</strain>
    </source>
</reference>
<name>A0ABQ4UZ98_9HYPH</name>
<evidence type="ECO:0000256" key="4">
    <source>
        <dbReference type="ARBA" id="ARBA00022737"/>
    </source>
</evidence>
<reference evidence="7" key="1">
    <citation type="journal article" date="2021" name="Front. Microbiol.">
        <title>Comprehensive Comparative Genomics and Phenotyping of Methylobacterium Species.</title>
        <authorList>
            <person name="Alessa O."/>
            <person name="Ogura Y."/>
            <person name="Fujitani Y."/>
            <person name="Takami H."/>
            <person name="Hayashi T."/>
            <person name="Sahin N."/>
            <person name="Tani A."/>
        </authorList>
    </citation>
    <scope>NUCLEOTIDE SEQUENCE</scope>
    <source>
        <strain evidence="7">DSM 14458</strain>
    </source>
</reference>
<feature type="region of interest" description="Disordered" evidence="5">
    <location>
        <begin position="461"/>
        <end position="513"/>
    </location>
</feature>
<dbReference type="Proteomes" id="UP001055093">
    <property type="component" value="Unassembled WGS sequence"/>
</dbReference>
<feature type="compositionally biased region" description="Pro residues" evidence="5">
    <location>
        <begin position="468"/>
        <end position="480"/>
    </location>
</feature>
<dbReference type="PANTHER" id="PTHR38340">
    <property type="entry name" value="S-LAYER PROTEIN"/>
    <property type="match status" value="1"/>
</dbReference>
<sequence>MYVASDLAAIARNNDLLNVAGLHAAVGTPLTDEQLKSFTTLKSTDGVYYNKALNTLAITKSGVTFDGYDFRGVSINVQADNVTIKNSTFDASVGKYAINAFPGTKNLTVVRSTFDGLKLDNIGYVDFVASRGENTVLTNNAFLDAPSDAVTIQSGTISGNYFAGGSYATGAHADAIWIGKTIGSVVITDNVIDWRSRADAPNENNEAVRITGELGNVSDVLVRNNILLGGSMTVLVSDGATQTHNADQVGTVTGVKIVENVIDFGKYGDLEQTSRPKDMVYADNTHASGGPLTPGPEAIGLLPDLSTLNGISAASATASIIGTAKGDYIQGGSGSNYIHAGAGDDVIVGGGGRDFITGGSGKDIFVYTSLTNDGTDRIADFTQGEDRINLATITGAPNAPNDWQWLGSESFTGHTWQLRYGFTSGVTTIEVDANGDLKADFKLELTGQIPLQTSDFILAGGELTRPPESGPGIPPPPPLSHPSVSPTPVDVPKASAPSQLAGPVPPAQSASPTLVLEASASGDHVIEQASAHAILSGTEADGPRIAAISDILVGQGGKDILYGGAGQDTFRFERLSDSLSTGSGRDAIGDFVGGEDTIDLHAIDANALTATNDAFTWIGSDAFTKNAGELRVASIAGGHQVQADINGDEKTDFAIDVMTKMAFQASDFVL</sequence>
<evidence type="ECO:0000313" key="8">
    <source>
        <dbReference type="Proteomes" id="UP001055093"/>
    </source>
</evidence>
<feature type="domain" description="Peptidase M10 serralysin C-terminal" evidence="6">
    <location>
        <begin position="553"/>
        <end position="669"/>
    </location>
</feature>
<evidence type="ECO:0000256" key="5">
    <source>
        <dbReference type="SAM" id="MobiDB-lite"/>
    </source>
</evidence>
<dbReference type="InterPro" id="IPR001343">
    <property type="entry name" value="Hemolysn_Ca-bd"/>
</dbReference>
<dbReference type="InterPro" id="IPR018511">
    <property type="entry name" value="Hemolysin-typ_Ca-bd_CS"/>
</dbReference>
<dbReference type="PANTHER" id="PTHR38340:SF1">
    <property type="entry name" value="S-LAYER PROTEIN"/>
    <property type="match status" value="1"/>
</dbReference>
<dbReference type="InterPro" id="IPR011050">
    <property type="entry name" value="Pectin_lyase_fold/virulence"/>
</dbReference>
<evidence type="ECO:0000256" key="3">
    <source>
        <dbReference type="ARBA" id="ARBA00022525"/>
    </source>
</evidence>
<dbReference type="Pfam" id="PF08548">
    <property type="entry name" value="Peptidase_M10_C"/>
    <property type="match status" value="2"/>
</dbReference>
<feature type="domain" description="Peptidase M10 serralysin C-terminal" evidence="6">
    <location>
        <begin position="340"/>
        <end position="457"/>
    </location>
</feature>
<comment type="cofactor">
    <cofactor evidence="1">
        <name>Ca(2+)</name>
        <dbReference type="ChEBI" id="CHEBI:29108"/>
    </cofactor>
</comment>
<dbReference type="Pfam" id="PF00353">
    <property type="entry name" value="HemolysinCabind"/>
    <property type="match status" value="1"/>
</dbReference>
<comment type="subcellular location">
    <subcellularLocation>
        <location evidence="2">Secreted</location>
    </subcellularLocation>
</comment>
<dbReference type="RefSeq" id="WP_137827727.1">
    <property type="nucleotide sequence ID" value="NZ_BPRE01000013.1"/>
</dbReference>
<dbReference type="SUPFAM" id="SSF51120">
    <property type="entry name" value="beta-Roll"/>
    <property type="match status" value="2"/>
</dbReference>
<dbReference type="SUPFAM" id="SSF51126">
    <property type="entry name" value="Pectin lyase-like"/>
    <property type="match status" value="1"/>
</dbReference>
<dbReference type="InterPro" id="IPR013858">
    <property type="entry name" value="Peptidase_M10B_C"/>
</dbReference>
<evidence type="ECO:0000256" key="2">
    <source>
        <dbReference type="ARBA" id="ARBA00004613"/>
    </source>
</evidence>